<protein>
    <submittedName>
        <fullName evidence="2">Uncharacterized protein</fullName>
    </submittedName>
</protein>
<dbReference type="GeneID" id="37111344"/>
<dbReference type="AlphaFoldDB" id="A0A317WJI7"/>
<dbReference type="EMBL" id="MSFK01000015">
    <property type="protein sequence ID" value="PWY86616.1"/>
    <property type="molecule type" value="Genomic_DNA"/>
</dbReference>
<dbReference type="PANTHER" id="PTHR37540">
    <property type="entry name" value="TRANSCRIPTION FACTOR (ACR-2), PUTATIVE-RELATED-RELATED"/>
    <property type="match status" value="1"/>
</dbReference>
<evidence type="ECO:0000313" key="3">
    <source>
        <dbReference type="Proteomes" id="UP000246702"/>
    </source>
</evidence>
<accession>A0A317WJI7</accession>
<proteinExistence type="predicted"/>
<reference evidence="2 3" key="1">
    <citation type="submission" date="2016-12" db="EMBL/GenBank/DDBJ databases">
        <title>The genomes of Aspergillus section Nigri reveals drivers in fungal speciation.</title>
        <authorList>
            <consortium name="DOE Joint Genome Institute"/>
            <person name="Vesth T.C."/>
            <person name="Nybo J."/>
            <person name="Theobald S."/>
            <person name="Brandl J."/>
            <person name="Frisvad J.C."/>
            <person name="Nielsen K.F."/>
            <person name="Lyhne E.K."/>
            <person name="Kogle M.E."/>
            <person name="Kuo A."/>
            <person name="Riley R."/>
            <person name="Clum A."/>
            <person name="Nolan M."/>
            <person name="Lipzen A."/>
            <person name="Salamov A."/>
            <person name="Henrissat B."/>
            <person name="Wiebenga A."/>
            <person name="De Vries R.P."/>
            <person name="Grigoriev I.V."/>
            <person name="Mortensen U.H."/>
            <person name="Andersen M.R."/>
            <person name="Baker S.E."/>
        </authorList>
    </citation>
    <scope>NUCLEOTIDE SEQUENCE [LARGE SCALE GENOMIC DNA]</scope>
    <source>
        <strain evidence="2 3">CBS 115572</strain>
    </source>
</reference>
<gene>
    <name evidence="2" type="ORF">BO94DRAFT_493441</name>
</gene>
<feature type="compositionally biased region" description="Low complexity" evidence="1">
    <location>
        <begin position="15"/>
        <end position="25"/>
    </location>
</feature>
<comment type="caution">
    <text evidence="2">The sequence shown here is derived from an EMBL/GenBank/DDBJ whole genome shotgun (WGS) entry which is preliminary data.</text>
</comment>
<keyword evidence="3" id="KW-1185">Reference proteome</keyword>
<dbReference type="STRING" id="1450535.A0A317WJI7"/>
<dbReference type="RefSeq" id="XP_025467207.1">
    <property type="nucleotide sequence ID" value="XM_025609201.1"/>
</dbReference>
<dbReference type="Pfam" id="PF11951">
    <property type="entry name" value="Fungal_trans_2"/>
    <property type="match status" value="1"/>
</dbReference>
<evidence type="ECO:0000256" key="1">
    <source>
        <dbReference type="SAM" id="MobiDB-lite"/>
    </source>
</evidence>
<evidence type="ECO:0000313" key="2">
    <source>
        <dbReference type="EMBL" id="PWY86616.1"/>
    </source>
</evidence>
<feature type="region of interest" description="Disordered" evidence="1">
    <location>
        <begin position="1"/>
        <end position="25"/>
    </location>
</feature>
<dbReference type="InterPro" id="IPR021858">
    <property type="entry name" value="Fun_TF"/>
</dbReference>
<sequence>MPPMERITKSPWPSPVSSGSPSDLSETQETFMFIDYQDESSQAHAVAKRKQAFLKRQHYRSKKEKRLQKLKASIPSLPTYPSIWSWDRAMQAGGLDLFSSFADSMTESMCYYFHYYRTQCSRSIYPFGATGMGAWWLQQAIGQPALLHIILSTSAIHRAGRGSLPQSSPTVQKAQRDSLKFRAITLKQLQIMVQSPTEALLESTLFIITHLICVEAADANLEAADCHLSALIRMVHLMGGLDALNPMTVSMIYCADFMSAALKISTPVFPMSVRWKSEVLGSSDIFPSMNDAADLTMVGGRFFDSPWSEALHPTLRTIVRLFRRITHCLSTMGATEIPVLNEWLAYAIHQLLSIAHDCMASDLHECLRLSVLVYSMVEIKTFGGLPYMSSVVMALRSRLRTGLPQIQRIAPDLSFWMLFVGGIASKGRASRAWFVAHLAEVAEQLSLMEWDTVLPVLEGFLFIYQPACPQPEALWNEVKRQQALEHDA</sequence>
<dbReference type="PANTHER" id="PTHR37540:SF5">
    <property type="entry name" value="TRANSCRIPTION FACTOR DOMAIN-CONTAINING PROTEIN"/>
    <property type="match status" value="1"/>
</dbReference>
<organism evidence="2 3">
    <name type="scientific">Aspergillus sclerotioniger CBS 115572</name>
    <dbReference type="NCBI Taxonomy" id="1450535"/>
    <lineage>
        <taxon>Eukaryota</taxon>
        <taxon>Fungi</taxon>
        <taxon>Dikarya</taxon>
        <taxon>Ascomycota</taxon>
        <taxon>Pezizomycotina</taxon>
        <taxon>Eurotiomycetes</taxon>
        <taxon>Eurotiomycetidae</taxon>
        <taxon>Eurotiales</taxon>
        <taxon>Aspergillaceae</taxon>
        <taxon>Aspergillus</taxon>
        <taxon>Aspergillus subgen. Circumdati</taxon>
    </lineage>
</organism>
<dbReference type="OrthoDB" id="3469225at2759"/>
<dbReference type="Proteomes" id="UP000246702">
    <property type="component" value="Unassembled WGS sequence"/>
</dbReference>
<name>A0A317WJI7_9EURO</name>